<dbReference type="SUPFAM" id="SSF54495">
    <property type="entry name" value="UBC-like"/>
    <property type="match status" value="1"/>
</dbReference>
<dbReference type="AlphaFoldDB" id="A0A9W4XRJ3"/>
<keyword evidence="1" id="KW-0833">Ubl conjugation pathway</keyword>
<feature type="domain" description="UBC core" evidence="2">
    <location>
        <begin position="10"/>
        <end position="160"/>
    </location>
</feature>
<keyword evidence="4" id="KW-1185">Reference proteome</keyword>
<accession>A0A9W4XRJ3</accession>
<sequence length="168" mass="18962">MASSSSRNITPTKRLLTELQAYQSDPNEALLELGPINDDELMQWRAVMKGVEGTAYEGGQWELLISIPSSYPMVPPTIRFATPICHPNVDFRTGEICLDVLKDRWTPAMQISSSLTYVHQLLTSAEPDSPLNVDIAQLFRAEDYVGAEALIRFYTETERWGGVRRETR</sequence>
<dbReference type="PROSITE" id="PS50127">
    <property type="entry name" value="UBC_2"/>
    <property type="match status" value="1"/>
</dbReference>
<dbReference type="EMBL" id="CAOQHR010000011">
    <property type="protein sequence ID" value="CAI6340998.1"/>
    <property type="molecule type" value="Genomic_DNA"/>
</dbReference>
<dbReference type="Proteomes" id="UP001152607">
    <property type="component" value="Unassembled WGS sequence"/>
</dbReference>
<dbReference type="SMART" id="SM00212">
    <property type="entry name" value="UBCc"/>
    <property type="match status" value="1"/>
</dbReference>
<dbReference type="InterPro" id="IPR016135">
    <property type="entry name" value="UBQ-conjugating_enzyme/RWD"/>
</dbReference>
<dbReference type="PANTHER" id="PTHR24067">
    <property type="entry name" value="UBIQUITIN-CONJUGATING ENZYME E2"/>
    <property type="match status" value="1"/>
</dbReference>
<evidence type="ECO:0000313" key="3">
    <source>
        <dbReference type="EMBL" id="CAI6340998.1"/>
    </source>
</evidence>
<dbReference type="Gene3D" id="3.10.110.10">
    <property type="entry name" value="Ubiquitin Conjugating Enzyme"/>
    <property type="match status" value="1"/>
</dbReference>
<evidence type="ECO:0000313" key="4">
    <source>
        <dbReference type="Proteomes" id="UP001152607"/>
    </source>
</evidence>
<dbReference type="Pfam" id="PF00179">
    <property type="entry name" value="UQ_con"/>
    <property type="match status" value="1"/>
</dbReference>
<reference evidence="3" key="1">
    <citation type="submission" date="2023-01" db="EMBL/GenBank/DDBJ databases">
        <authorList>
            <person name="Van Ghelder C."/>
            <person name="Rancurel C."/>
        </authorList>
    </citation>
    <scope>NUCLEOTIDE SEQUENCE</scope>
    <source>
        <strain evidence="3">CNCM I-4278</strain>
    </source>
</reference>
<proteinExistence type="predicted"/>
<dbReference type="InterPro" id="IPR000608">
    <property type="entry name" value="UBC"/>
</dbReference>
<organism evidence="3 4">
    <name type="scientific">Periconia digitata</name>
    <dbReference type="NCBI Taxonomy" id="1303443"/>
    <lineage>
        <taxon>Eukaryota</taxon>
        <taxon>Fungi</taxon>
        <taxon>Dikarya</taxon>
        <taxon>Ascomycota</taxon>
        <taxon>Pezizomycotina</taxon>
        <taxon>Dothideomycetes</taxon>
        <taxon>Pleosporomycetidae</taxon>
        <taxon>Pleosporales</taxon>
        <taxon>Massarineae</taxon>
        <taxon>Periconiaceae</taxon>
        <taxon>Periconia</taxon>
    </lineage>
</organism>
<name>A0A9W4XRJ3_9PLEO</name>
<dbReference type="OrthoDB" id="9973183at2759"/>
<evidence type="ECO:0000256" key="1">
    <source>
        <dbReference type="ARBA" id="ARBA00022786"/>
    </source>
</evidence>
<gene>
    <name evidence="3" type="ORF">PDIGIT_LOCUS14186</name>
</gene>
<evidence type="ECO:0000259" key="2">
    <source>
        <dbReference type="PROSITE" id="PS50127"/>
    </source>
</evidence>
<dbReference type="FunFam" id="3.10.110.10:FF:000098">
    <property type="entry name" value="Ubiquitin conjugating enzyme (UbcJ)"/>
    <property type="match status" value="1"/>
</dbReference>
<dbReference type="InterPro" id="IPR050113">
    <property type="entry name" value="Ub_conjugating_enzyme"/>
</dbReference>
<dbReference type="CDD" id="cd23812">
    <property type="entry name" value="UBCc_ScPEX4-like"/>
    <property type="match status" value="1"/>
</dbReference>
<comment type="caution">
    <text evidence="3">The sequence shown here is derived from an EMBL/GenBank/DDBJ whole genome shotgun (WGS) entry which is preliminary data.</text>
</comment>
<protein>
    <recommendedName>
        <fullName evidence="2">UBC core domain-containing protein</fullName>
    </recommendedName>
</protein>